<accession>A0A2H0LNP8</accession>
<dbReference type="AlphaFoldDB" id="A0A2H0LNP8"/>
<comment type="caution">
    <text evidence="2">The sequence shown here is derived from an EMBL/GenBank/DDBJ whole genome shotgun (WGS) entry which is preliminary data.</text>
</comment>
<dbReference type="InterPro" id="IPR000863">
    <property type="entry name" value="Sulfotransferase_dom"/>
</dbReference>
<evidence type="ECO:0000313" key="2">
    <source>
        <dbReference type="EMBL" id="PIQ85988.1"/>
    </source>
</evidence>
<evidence type="ECO:0000259" key="1">
    <source>
        <dbReference type="Pfam" id="PF00685"/>
    </source>
</evidence>
<organism evidence="2 3">
    <name type="scientific">Candidatus Abzuiibacterium crystallinum</name>
    <dbReference type="NCBI Taxonomy" id="1974748"/>
    <lineage>
        <taxon>Bacteria</taxon>
        <taxon>Pseudomonadati</taxon>
        <taxon>Candidatus Omnitrophota</taxon>
        <taxon>Candidatus Abzuiibacterium</taxon>
    </lineage>
</organism>
<protein>
    <recommendedName>
        <fullName evidence="1">Sulfotransferase domain-containing protein</fullName>
    </recommendedName>
</protein>
<proteinExistence type="predicted"/>
<dbReference type="InterPro" id="IPR027417">
    <property type="entry name" value="P-loop_NTPase"/>
</dbReference>
<dbReference type="Proteomes" id="UP000230859">
    <property type="component" value="Unassembled WGS sequence"/>
</dbReference>
<dbReference type="Gene3D" id="3.40.50.300">
    <property type="entry name" value="P-loop containing nucleotide triphosphate hydrolases"/>
    <property type="match status" value="1"/>
</dbReference>
<sequence>MIGKKIQAVLIQPGLCVQTISRLYNPVLSWPKQFFPFSKKASSTKSCIIVNGLPKSGTHLLHRMVECMHQWESVPVHLNNRLTDHIRPSGGWTTHACFSHHAVKRLRNGQLAGAHLRRTEPLVKILNAETPERRVKHLFIYRDPRDAFVSMINFVTYSDKNLKTPAGRRMRKFMLEQFASDQERLLWYMQTKVDWDYEGYHAWLKDENCFCVKFEDLYTECLGCEKGQWGATIRKIFNFLEVDLNQFDPKTFHSEVYGKSRTANNDVKDKIDQYKHIFRQEHYELLKTPHFVKAITGFGYSMND</sequence>
<dbReference type="Pfam" id="PF00685">
    <property type="entry name" value="Sulfotransfer_1"/>
    <property type="match status" value="1"/>
</dbReference>
<dbReference type="SUPFAM" id="SSF52540">
    <property type="entry name" value="P-loop containing nucleoside triphosphate hydrolases"/>
    <property type="match status" value="1"/>
</dbReference>
<reference evidence="2 3" key="1">
    <citation type="submission" date="2017-09" db="EMBL/GenBank/DDBJ databases">
        <title>Depth-based differentiation of microbial function through sediment-hosted aquifers and enrichment of novel symbionts in the deep terrestrial subsurface.</title>
        <authorList>
            <person name="Probst A.J."/>
            <person name="Ladd B."/>
            <person name="Jarett J.K."/>
            <person name="Geller-Mcgrath D.E."/>
            <person name="Sieber C.M."/>
            <person name="Emerson J.B."/>
            <person name="Anantharaman K."/>
            <person name="Thomas B.C."/>
            <person name="Malmstrom R."/>
            <person name="Stieglmeier M."/>
            <person name="Klingl A."/>
            <person name="Woyke T."/>
            <person name="Ryan C.M."/>
            <person name="Banfield J.F."/>
        </authorList>
    </citation>
    <scope>NUCLEOTIDE SEQUENCE [LARGE SCALE GENOMIC DNA]</scope>
    <source>
        <strain evidence="2">CG11_big_fil_rev_8_21_14_0_20_45_26</strain>
    </source>
</reference>
<evidence type="ECO:0000313" key="3">
    <source>
        <dbReference type="Proteomes" id="UP000230859"/>
    </source>
</evidence>
<gene>
    <name evidence="2" type="ORF">COV74_06555</name>
</gene>
<name>A0A2H0LNP8_9BACT</name>
<dbReference type="EMBL" id="PCVY01000055">
    <property type="protein sequence ID" value="PIQ85988.1"/>
    <property type="molecule type" value="Genomic_DNA"/>
</dbReference>
<dbReference type="GO" id="GO:0008146">
    <property type="term" value="F:sulfotransferase activity"/>
    <property type="evidence" value="ECO:0007669"/>
    <property type="project" value="InterPro"/>
</dbReference>
<feature type="domain" description="Sulfotransferase" evidence="1">
    <location>
        <begin position="48"/>
        <end position="246"/>
    </location>
</feature>